<gene>
    <name evidence="1" type="ORF">H4281_05135</name>
</gene>
<keyword evidence="2" id="KW-1185">Reference proteome</keyword>
<evidence type="ECO:0008006" key="3">
    <source>
        <dbReference type="Google" id="ProtNLM"/>
    </source>
</evidence>
<proteinExistence type="predicted"/>
<sequence length="154" mass="16676">MSKSTLEVLRALADWSPWVPFAAARETAPRLPGVYLAREGADGELVYVGMAGERSGAGIRGRLTRYASGKAIASGLGEAAFDRALADPAWLRMRLAEAEAGRPKRAAQWGKLALEHADLHLCWSVTADELAARALEQTIIGTLQAHSGLWNRRR</sequence>
<comment type="caution">
    <text evidence="1">The sequence shown here is derived from an EMBL/GenBank/DDBJ whole genome shotgun (WGS) entry which is preliminary data.</text>
</comment>
<accession>A0A7W3Z989</accession>
<dbReference type="RefSeq" id="WP_182889717.1">
    <property type="nucleotide sequence ID" value="NZ_JACGZW010000002.1"/>
</dbReference>
<evidence type="ECO:0000313" key="2">
    <source>
        <dbReference type="Proteomes" id="UP000526734"/>
    </source>
</evidence>
<reference evidence="1 2" key="1">
    <citation type="submission" date="2020-08" db="EMBL/GenBank/DDBJ databases">
        <title>Amycolatopsis sp. nov. DR6-1 isolated from Dendrobium heterocarpum.</title>
        <authorList>
            <person name="Tedsree N."/>
            <person name="Kuncharoen N."/>
            <person name="Likhitwitayawuid K."/>
            <person name="Tanasupawat S."/>
        </authorList>
    </citation>
    <scope>NUCLEOTIDE SEQUENCE [LARGE SCALE GENOMIC DNA]</scope>
    <source>
        <strain evidence="1 2">DR6-1</strain>
    </source>
</reference>
<name>A0A7W3Z989_9PSEU</name>
<organism evidence="1 2">
    <name type="scientific">Amycolatopsis dendrobii</name>
    <dbReference type="NCBI Taxonomy" id="2760662"/>
    <lineage>
        <taxon>Bacteria</taxon>
        <taxon>Bacillati</taxon>
        <taxon>Actinomycetota</taxon>
        <taxon>Actinomycetes</taxon>
        <taxon>Pseudonocardiales</taxon>
        <taxon>Pseudonocardiaceae</taxon>
        <taxon>Amycolatopsis</taxon>
    </lineage>
</organism>
<dbReference type="Proteomes" id="UP000526734">
    <property type="component" value="Unassembled WGS sequence"/>
</dbReference>
<evidence type="ECO:0000313" key="1">
    <source>
        <dbReference type="EMBL" id="MBB1152504.1"/>
    </source>
</evidence>
<dbReference type="AlphaFoldDB" id="A0A7W3Z989"/>
<dbReference type="EMBL" id="JACGZW010000002">
    <property type="protein sequence ID" value="MBB1152504.1"/>
    <property type="molecule type" value="Genomic_DNA"/>
</dbReference>
<protein>
    <recommendedName>
        <fullName evidence="3">GIY-YIG domain-containing protein</fullName>
    </recommendedName>
</protein>